<proteinExistence type="predicted"/>
<feature type="non-terminal residue" evidence="1">
    <location>
        <position position="1"/>
    </location>
</feature>
<sequence length="62" mass="6833">IEAEPHPLMLAMQKKLEAQGVEQEKIKEELKSLSEGQQNLAKTQEDISSKLSAILAHLAPNP</sequence>
<dbReference type="EMBL" id="LXQA011047128">
    <property type="protein sequence ID" value="MCI82589.1"/>
    <property type="molecule type" value="Genomic_DNA"/>
</dbReference>
<reference evidence="1 2" key="1">
    <citation type="journal article" date="2018" name="Front. Plant Sci.">
        <title>Red Clover (Trifolium pratense) and Zigzag Clover (T. medium) - A Picture of Genomic Similarities and Differences.</title>
        <authorList>
            <person name="Dluhosova J."/>
            <person name="Istvanek J."/>
            <person name="Nedelnik J."/>
            <person name="Repkova J."/>
        </authorList>
    </citation>
    <scope>NUCLEOTIDE SEQUENCE [LARGE SCALE GENOMIC DNA]</scope>
    <source>
        <strain evidence="2">cv. 10/8</strain>
        <tissue evidence="1">Leaf</tissue>
    </source>
</reference>
<dbReference type="Proteomes" id="UP000265520">
    <property type="component" value="Unassembled WGS sequence"/>
</dbReference>
<evidence type="ECO:0000313" key="2">
    <source>
        <dbReference type="Proteomes" id="UP000265520"/>
    </source>
</evidence>
<dbReference type="AlphaFoldDB" id="A0A392V5N3"/>
<accession>A0A392V5N3</accession>
<name>A0A392V5N3_9FABA</name>
<evidence type="ECO:0000313" key="1">
    <source>
        <dbReference type="EMBL" id="MCI82589.1"/>
    </source>
</evidence>
<organism evidence="1 2">
    <name type="scientific">Trifolium medium</name>
    <dbReference type="NCBI Taxonomy" id="97028"/>
    <lineage>
        <taxon>Eukaryota</taxon>
        <taxon>Viridiplantae</taxon>
        <taxon>Streptophyta</taxon>
        <taxon>Embryophyta</taxon>
        <taxon>Tracheophyta</taxon>
        <taxon>Spermatophyta</taxon>
        <taxon>Magnoliopsida</taxon>
        <taxon>eudicotyledons</taxon>
        <taxon>Gunneridae</taxon>
        <taxon>Pentapetalae</taxon>
        <taxon>rosids</taxon>
        <taxon>fabids</taxon>
        <taxon>Fabales</taxon>
        <taxon>Fabaceae</taxon>
        <taxon>Papilionoideae</taxon>
        <taxon>50 kb inversion clade</taxon>
        <taxon>NPAAA clade</taxon>
        <taxon>Hologalegina</taxon>
        <taxon>IRL clade</taxon>
        <taxon>Trifolieae</taxon>
        <taxon>Trifolium</taxon>
    </lineage>
</organism>
<comment type="caution">
    <text evidence="1">The sequence shown here is derived from an EMBL/GenBank/DDBJ whole genome shotgun (WGS) entry which is preliminary data.</text>
</comment>
<keyword evidence="2" id="KW-1185">Reference proteome</keyword>
<protein>
    <submittedName>
        <fullName evidence="1">Uncharacterized protein</fullName>
    </submittedName>
</protein>